<evidence type="ECO:0000256" key="4">
    <source>
        <dbReference type="ARBA" id="ARBA00023136"/>
    </source>
</evidence>
<dbReference type="InterPro" id="IPR036259">
    <property type="entry name" value="MFS_trans_sf"/>
</dbReference>
<sequence length="389" mass="40248">MADKYLLSRRRIILFACFLAGGIGIGTWGANLPALGRRADLSEGALGIVLLSFAAGAILAMTNAPSLIRKIGAERMSVVAVGLFGCGIASIGLISHMVTAVIVAGLSGLSFGSLDVAMNSRAAYLERQAKRPIMSSFHAMFSAGTLLAALTYAALVHLEVANEIVLALSGFSLVSIATGAFSQTTPHRSEDLPSTATDRVQSKMWISSPALILGAFAFVIFLAEGAIMDWAAVYMVRVLGTTESVAATGYAVFAGTMLLGRLIGDKANRAFGAPRLFRFCIIAITFSMAAFLLSGSVASAFVALAFCGLAMANAIPILFSAAGVLGASDGDRSLSQVLTMGYAGILLGPALIGFVAQASSLRLSLSLILFGLVLVAIFARAMSADRATQ</sequence>
<dbReference type="AlphaFoldDB" id="A0A4Z1CQG2"/>
<feature type="transmembrane region" description="Helical" evidence="5">
    <location>
        <begin position="276"/>
        <end position="294"/>
    </location>
</feature>
<feature type="transmembrane region" description="Helical" evidence="5">
    <location>
        <begin position="204"/>
        <end position="227"/>
    </location>
</feature>
<gene>
    <name evidence="6" type="ORF">E4L95_05890</name>
</gene>
<evidence type="ECO:0000313" key="7">
    <source>
        <dbReference type="Proteomes" id="UP000297972"/>
    </source>
</evidence>
<feature type="transmembrane region" description="Helical" evidence="5">
    <location>
        <begin position="300"/>
        <end position="325"/>
    </location>
</feature>
<keyword evidence="3 5" id="KW-1133">Transmembrane helix</keyword>
<dbReference type="InterPro" id="IPR011701">
    <property type="entry name" value="MFS"/>
</dbReference>
<comment type="caution">
    <text evidence="6">The sequence shown here is derived from an EMBL/GenBank/DDBJ whole genome shotgun (WGS) entry which is preliminary data.</text>
</comment>
<dbReference type="RefSeq" id="WP_135816803.1">
    <property type="nucleotide sequence ID" value="NZ_SRPG01000037.1"/>
</dbReference>
<feature type="transmembrane region" description="Helical" evidence="5">
    <location>
        <begin position="76"/>
        <end position="94"/>
    </location>
</feature>
<feature type="transmembrane region" description="Helical" evidence="5">
    <location>
        <begin position="139"/>
        <end position="158"/>
    </location>
</feature>
<feature type="transmembrane region" description="Helical" evidence="5">
    <location>
        <begin position="363"/>
        <end position="382"/>
    </location>
</feature>
<evidence type="ECO:0000256" key="5">
    <source>
        <dbReference type="SAM" id="Phobius"/>
    </source>
</evidence>
<keyword evidence="7" id="KW-1185">Reference proteome</keyword>
<evidence type="ECO:0000313" key="6">
    <source>
        <dbReference type="EMBL" id="TGN67202.1"/>
    </source>
</evidence>
<dbReference type="PANTHER" id="PTHR23514:SF13">
    <property type="entry name" value="INNER MEMBRANE PROTEIN YBJJ"/>
    <property type="match status" value="1"/>
</dbReference>
<accession>A0A4Z1CQG2</accession>
<dbReference type="Proteomes" id="UP000297972">
    <property type="component" value="Unassembled WGS sequence"/>
</dbReference>
<dbReference type="OrthoDB" id="9810941at2"/>
<evidence type="ECO:0000256" key="3">
    <source>
        <dbReference type="ARBA" id="ARBA00022989"/>
    </source>
</evidence>
<dbReference type="Gene3D" id="1.20.1250.20">
    <property type="entry name" value="MFS general substrate transporter like domains"/>
    <property type="match status" value="2"/>
</dbReference>
<feature type="transmembrane region" description="Helical" evidence="5">
    <location>
        <begin position="164"/>
        <end position="183"/>
    </location>
</feature>
<evidence type="ECO:0000256" key="1">
    <source>
        <dbReference type="ARBA" id="ARBA00004141"/>
    </source>
</evidence>
<dbReference type="SUPFAM" id="SSF103473">
    <property type="entry name" value="MFS general substrate transporter"/>
    <property type="match status" value="1"/>
</dbReference>
<feature type="transmembrane region" description="Helical" evidence="5">
    <location>
        <begin position="12"/>
        <end position="32"/>
    </location>
</feature>
<dbReference type="PANTHER" id="PTHR23514">
    <property type="entry name" value="BYPASS OF STOP CODON PROTEIN 6"/>
    <property type="match status" value="1"/>
</dbReference>
<feature type="transmembrane region" description="Helical" evidence="5">
    <location>
        <begin position="247"/>
        <end position="264"/>
    </location>
</feature>
<dbReference type="EMBL" id="SRPG01000037">
    <property type="protein sequence ID" value="TGN67202.1"/>
    <property type="molecule type" value="Genomic_DNA"/>
</dbReference>
<organism evidence="6 7">
    <name type="scientific">Paracoccus liaowanqingii</name>
    <dbReference type="NCBI Taxonomy" id="2560053"/>
    <lineage>
        <taxon>Bacteria</taxon>
        <taxon>Pseudomonadati</taxon>
        <taxon>Pseudomonadota</taxon>
        <taxon>Alphaproteobacteria</taxon>
        <taxon>Rhodobacterales</taxon>
        <taxon>Paracoccaceae</taxon>
        <taxon>Paracoccus</taxon>
    </lineage>
</organism>
<reference evidence="6 7" key="1">
    <citation type="submission" date="2019-03" db="EMBL/GenBank/DDBJ databases">
        <authorList>
            <person name="Li J."/>
        </authorList>
    </citation>
    <scope>NUCLEOTIDE SEQUENCE [LARGE SCALE GENOMIC DNA]</scope>
    <source>
        <strain evidence="6 7">3058</strain>
    </source>
</reference>
<keyword evidence="2 5" id="KW-0812">Transmembrane</keyword>
<comment type="subcellular location">
    <subcellularLocation>
        <location evidence="1">Membrane</location>
        <topology evidence="1">Multi-pass membrane protein</topology>
    </subcellularLocation>
</comment>
<dbReference type="InterPro" id="IPR051788">
    <property type="entry name" value="MFS_Transporter"/>
</dbReference>
<evidence type="ECO:0000256" key="2">
    <source>
        <dbReference type="ARBA" id="ARBA00022692"/>
    </source>
</evidence>
<keyword evidence="4 5" id="KW-0472">Membrane</keyword>
<dbReference type="Pfam" id="PF07690">
    <property type="entry name" value="MFS_1"/>
    <property type="match status" value="1"/>
</dbReference>
<dbReference type="CDD" id="cd17393">
    <property type="entry name" value="MFS_MosC_like"/>
    <property type="match status" value="1"/>
</dbReference>
<feature type="transmembrane region" description="Helical" evidence="5">
    <location>
        <begin position="337"/>
        <end position="357"/>
    </location>
</feature>
<proteinExistence type="predicted"/>
<name>A0A4Z1CQG2_9RHOB</name>
<dbReference type="GO" id="GO:0022857">
    <property type="term" value="F:transmembrane transporter activity"/>
    <property type="evidence" value="ECO:0007669"/>
    <property type="project" value="InterPro"/>
</dbReference>
<dbReference type="GO" id="GO:0016020">
    <property type="term" value="C:membrane"/>
    <property type="evidence" value="ECO:0007669"/>
    <property type="project" value="UniProtKB-SubCell"/>
</dbReference>
<feature type="transmembrane region" description="Helical" evidence="5">
    <location>
        <begin position="44"/>
        <end position="64"/>
    </location>
</feature>
<protein>
    <submittedName>
        <fullName evidence="6">MFS transporter</fullName>
    </submittedName>
</protein>